<comment type="similarity">
    <text evidence="2">Belongs to the ABC transporter superfamily. ABCG family. PDR (TC 3.A.1.205) subfamily.</text>
</comment>
<feature type="transmembrane region" description="Helical" evidence="10">
    <location>
        <begin position="1052"/>
        <end position="1071"/>
    </location>
</feature>
<keyword evidence="5" id="KW-0547">Nucleotide-binding</keyword>
<dbReference type="FunFam" id="3.40.50.300:FF:000054">
    <property type="entry name" value="ABC multidrug transporter atrF"/>
    <property type="match status" value="1"/>
</dbReference>
<evidence type="ECO:0000259" key="11">
    <source>
        <dbReference type="PROSITE" id="PS50893"/>
    </source>
</evidence>
<accession>A0A1L7WSE5</accession>
<dbReference type="Pfam" id="PF01061">
    <property type="entry name" value="ABC2_membrane"/>
    <property type="match status" value="2"/>
</dbReference>
<dbReference type="InterPro" id="IPR034003">
    <property type="entry name" value="ABCG_PDR_2"/>
</dbReference>
<feature type="transmembrane region" description="Helical" evidence="10">
    <location>
        <begin position="523"/>
        <end position="545"/>
    </location>
</feature>
<feature type="transmembrane region" description="Helical" evidence="10">
    <location>
        <begin position="1083"/>
        <end position="1105"/>
    </location>
</feature>
<dbReference type="PANTHER" id="PTHR19241">
    <property type="entry name" value="ATP-BINDING CASSETTE TRANSPORTER"/>
    <property type="match status" value="1"/>
</dbReference>
<dbReference type="GO" id="GO:0005524">
    <property type="term" value="F:ATP binding"/>
    <property type="evidence" value="ECO:0007669"/>
    <property type="project" value="UniProtKB-KW"/>
</dbReference>
<dbReference type="InterPro" id="IPR027417">
    <property type="entry name" value="P-loop_NTPase"/>
</dbReference>
<keyword evidence="6" id="KW-0067">ATP-binding</keyword>
<feature type="transmembrane region" description="Helical" evidence="10">
    <location>
        <begin position="1224"/>
        <end position="1242"/>
    </location>
</feature>
<reference evidence="12 13" key="1">
    <citation type="submission" date="2016-03" db="EMBL/GenBank/DDBJ databases">
        <authorList>
            <person name="Ploux O."/>
        </authorList>
    </citation>
    <scope>NUCLEOTIDE SEQUENCE [LARGE SCALE GENOMIC DNA]</scope>
    <source>
        <strain evidence="12 13">UAMH 11012</strain>
    </source>
</reference>
<dbReference type="CDD" id="cd03233">
    <property type="entry name" value="ABCG_PDR_domain1"/>
    <property type="match status" value="1"/>
</dbReference>
<evidence type="ECO:0000313" key="12">
    <source>
        <dbReference type="EMBL" id="CZR55688.1"/>
    </source>
</evidence>
<evidence type="ECO:0000256" key="6">
    <source>
        <dbReference type="ARBA" id="ARBA00022840"/>
    </source>
</evidence>
<evidence type="ECO:0000256" key="5">
    <source>
        <dbReference type="ARBA" id="ARBA00022741"/>
    </source>
</evidence>
<evidence type="ECO:0000256" key="10">
    <source>
        <dbReference type="SAM" id="Phobius"/>
    </source>
</evidence>
<evidence type="ECO:0000313" key="13">
    <source>
        <dbReference type="Proteomes" id="UP000184330"/>
    </source>
</evidence>
<dbReference type="SMART" id="SM00382">
    <property type="entry name" value="AAA"/>
    <property type="match status" value="2"/>
</dbReference>
<dbReference type="OrthoDB" id="245989at2759"/>
<feature type="transmembrane region" description="Helical" evidence="10">
    <location>
        <begin position="1311"/>
        <end position="1330"/>
    </location>
</feature>
<organism evidence="12 13">
    <name type="scientific">Phialocephala subalpina</name>
    <dbReference type="NCBI Taxonomy" id="576137"/>
    <lineage>
        <taxon>Eukaryota</taxon>
        <taxon>Fungi</taxon>
        <taxon>Dikarya</taxon>
        <taxon>Ascomycota</taxon>
        <taxon>Pezizomycotina</taxon>
        <taxon>Leotiomycetes</taxon>
        <taxon>Helotiales</taxon>
        <taxon>Mollisiaceae</taxon>
        <taxon>Phialocephala</taxon>
        <taxon>Phialocephala fortinii species complex</taxon>
    </lineage>
</organism>
<feature type="transmembrane region" description="Helical" evidence="10">
    <location>
        <begin position="492"/>
        <end position="511"/>
    </location>
</feature>
<feature type="transmembrane region" description="Helical" evidence="10">
    <location>
        <begin position="1191"/>
        <end position="1212"/>
    </location>
</feature>
<feature type="transmembrane region" description="Helical" evidence="10">
    <location>
        <begin position="625"/>
        <end position="644"/>
    </location>
</feature>
<evidence type="ECO:0000256" key="1">
    <source>
        <dbReference type="ARBA" id="ARBA00004141"/>
    </source>
</evidence>
<keyword evidence="4 10" id="KW-0812">Transmembrane</keyword>
<name>A0A1L7WSE5_9HELO</name>
<evidence type="ECO:0000256" key="2">
    <source>
        <dbReference type="ARBA" id="ARBA00006012"/>
    </source>
</evidence>
<dbReference type="Pfam" id="PF00005">
    <property type="entry name" value="ABC_tran"/>
    <property type="match status" value="2"/>
</dbReference>
<dbReference type="GO" id="GO:0016020">
    <property type="term" value="C:membrane"/>
    <property type="evidence" value="ECO:0007669"/>
    <property type="project" value="UniProtKB-SubCell"/>
</dbReference>
<dbReference type="Gene3D" id="3.40.50.300">
    <property type="entry name" value="P-loop containing nucleotide triphosphate hydrolases"/>
    <property type="match status" value="2"/>
</dbReference>
<dbReference type="PROSITE" id="PS50893">
    <property type="entry name" value="ABC_TRANSPORTER_2"/>
    <property type="match status" value="2"/>
</dbReference>
<evidence type="ECO:0000256" key="7">
    <source>
        <dbReference type="ARBA" id="ARBA00022989"/>
    </source>
</evidence>
<dbReference type="SUPFAM" id="SSF52540">
    <property type="entry name" value="P-loop containing nucleoside triphosphate hydrolases"/>
    <property type="match status" value="2"/>
</dbReference>
<evidence type="ECO:0000256" key="3">
    <source>
        <dbReference type="ARBA" id="ARBA00022448"/>
    </source>
</evidence>
<feature type="region of interest" description="Disordered" evidence="9">
    <location>
        <begin position="1369"/>
        <end position="1390"/>
    </location>
</feature>
<dbReference type="GO" id="GO:0140359">
    <property type="term" value="F:ABC-type transporter activity"/>
    <property type="evidence" value="ECO:0007669"/>
    <property type="project" value="InterPro"/>
</dbReference>
<evidence type="ECO:0000256" key="4">
    <source>
        <dbReference type="ARBA" id="ARBA00022692"/>
    </source>
</evidence>
<dbReference type="Proteomes" id="UP000184330">
    <property type="component" value="Unassembled WGS sequence"/>
</dbReference>
<dbReference type="InterPro" id="IPR003593">
    <property type="entry name" value="AAA+_ATPase"/>
</dbReference>
<dbReference type="Pfam" id="PF06422">
    <property type="entry name" value="PDR_CDR"/>
    <property type="match status" value="1"/>
</dbReference>
<evidence type="ECO:0000256" key="8">
    <source>
        <dbReference type="ARBA" id="ARBA00023136"/>
    </source>
</evidence>
<feature type="transmembrane region" description="Helical" evidence="10">
    <location>
        <begin position="1125"/>
        <end position="1149"/>
    </location>
</feature>
<protein>
    <submittedName>
        <fullName evidence="12">Related to pleiotropic drug resistance proteins (PDR1-15), ABC superfamily</fullName>
    </submittedName>
</protein>
<keyword evidence="7 10" id="KW-1133">Transmembrane helix</keyword>
<keyword evidence="8 10" id="KW-0472">Membrane</keyword>
<proteinExistence type="inferred from homology"/>
<feature type="domain" description="ABC transporter" evidence="11">
    <location>
        <begin position="705"/>
        <end position="956"/>
    </location>
</feature>
<dbReference type="InterPro" id="IPR010929">
    <property type="entry name" value="PDR_CDR_ABC"/>
</dbReference>
<dbReference type="CDD" id="cd03232">
    <property type="entry name" value="ABCG_PDR_domain2"/>
    <property type="match status" value="1"/>
</dbReference>
<comment type="subcellular location">
    <subcellularLocation>
        <location evidence="1">Membrane</location>
        <topology evidence="1">Multi-pass membrane protein</topology>
    </subcellularLocation>
</comment>
<dbReference type="PROSITE" id="PS00211">
    <property type="entry name" value="ABC_TRANSPORTER_1"/>
    <property type="match status" value="1"/>
</dbReference>
<keyword evidence="13" id="KW-1185">Reference proteome</keyword>
<dbReference type="InterPro" id="IPR017871">
    <property type="entry name" value="ABC_transporter-like_CS"/>
</dbReference>
<sequence length="1425" mass="159765">MTSAQRHGFLTSSVSHNKIPRDTYLGVTFRDLEAYGFGSPTDYQKNVGNVFLEPTRLFRWMGGQKKQRIQILKDFDGLVEAGEMCLVLGRPGSGCSTLLKTLSGDTHGFYIGSESMLNYQGIPAKQMHTQFRGEAIYMAENDVHFPQLTVGQTLLFAAKARAPRDNTFPGVTRDMWARHMRDVIMATFGITHTVNTPVGGVLIKGISGGERKRVSIAEAILSGSTLQCWDNSTQGLDSGNAPKFGKTIRLSTSLAGATAFVSLYQGSQDAYKVFDKVTVIYEGRQIYFGPCNEAKDFFTNMGFESAPRRTTADFLTALTSPGERRIIPSYEALVPRTAEEFAEAWKSSKTYQRLLEDISRYNEKHPISGPSVAGFVESRRAQQAVQQRVGSPYTLSLYHQVMICVERGFQRLKGDASVTISRVVANAVLALVILIIFDQRPIVEKHARYGLYHPFAEAVASTLCDMPFKICNSIFFNLALYFMSNLRREPGAFFIFLLFSFSMTVSLSMVFRSFGASSRALASSLFPSTITILALMTYTGFVVPIGRMHPWFRWINYIDPIAYAFESLMINEYHGRDFKCSPKSFVPAGPDYLGVDGLNRICATVGAVAGSDYIRLSFNYRPEHLNLGIIVALTIFFTFTYFTSTEYITAKKSKGEILLFQRGLHHQNKTDIEQPRSSRFVTRSDEDLVTSEKRSARIQKQTSVFQWKDICYDIKIKKEDRRILNRVDGWVAPGTLTALMASITCSFLGPSGAGKTTLLDVLATRDIIGVASGEALVDGWPRNVSFQRKTGYAQQQDIHLETMTVREAMRFNALLCHPQSKSRSKKLHYVDEIIGLLDMGSYADAIIGVPGEGLNIEQRKKLTIAVELAARPQLLLFLDEPSSGLDSQTSWAVLDLLEKLTSYGQAILCTIHQPSAALFERFDRLLFLAPEGKPVYFGDIGEDSRTVISYFERSGATPCPVDANPAEWIMEIIGCTPGSHSDIDWPEVWRNSPEFAEVHHQLDSMARHARSTQPTQAQVNDGFKEFAAPFSVQLWECLKRVNQQYWRTPSYIYSKAAMCIGSALFLGFTFWKSDNSLQGLQDQTFNIFMLILSSNFVPQMLPNFVTQRSIYEARERPAKTYSWPVFMLSNILVELPWNALMAVFIFLAWHYPSGLYRNAQFTNTVTERSVTITFGHMVQAGVELADMGGNYANLLFMLSLIFCGVLIGPSLLPRFWIFMYRVSPFTYLVSAVLSTGLANAPITCSSIELLHFDPLPNTTCSTYLSSYLQTAGGYLSNPEAMGDCEYCPLKDTNAFLKLVNSDYETRWRDFGILWAYVGVNIALAMFWYWLARVPKDRRVRTNAKPLVDEEEGPVEPVEPRDRMALRGENWPVDGSNAFGEPGDGVGEGDVELSGVMGVHERLEDKGADDRIEVYEVRGRVEEEEK</sequence>
<evidence type="ECO:0000256" key="9">
    <source>
        <dbReference type="SAM" id="MobiDB-lite"/>
    </source>
</evidence>
<dbReference type="InterPro" id="IPR013525">
    <property type="entry name" value="ABC2_TM"/>
</dbReference>
<gene>
    <name evidence="12" type="ORF">PAC_05576</name>
</gene>
<dbReference type="STRING" id="576137.A0A1L7WSE5"/>
<dbReference type="Pfam" id="PF14510">
    <property type="entry name" value="ABC_trans_N"/>
    <property type="match status" value="1"/>
</dbReference>
<dbReference type="GO" id="GO:0016887">
    <property type="term" value="F:ATP hydrolysis activity"/>
    <property type="evidence" value="ECO:0007669"/>
    <property type="project" value="InterPro"/>
</dbReference>
<dbReference type="InterPro" id="IPR003439">
    <property type="entry name" value="ABC_transporter-like_ATP-bd"/>
</dbReference>
<dbReference type="EMBL" id="FJOG01000007">
    <property type="protein sequence ID" value="CZR55688.1"/>
    <property type="molecule type" value="Genomic_DNA"/>
</dbReference>
<keyword evidence="3" id="KW-0813">Transport</keyword>
<dbReference type="InterPro" id="IPR029481">
    <property type="entry name" value="ABC_trans_N"/>
</dbReference>
<feature type="domain" description="ABC transporter" evidence="11">
    <location>
        <begin position="52"/>
        <end position="307"/>
    </location>
</feature>
<dbReference type="InterPro" id="IPR034001">
    <property type="entry name" value="ABCG_PDR_1"/>
</dbReference>